<feature type="region of interest" description="Disordered" evidence="1">
    <location>
        <begin position="119"/>
        <end position="157"/>
    </location>
</feature>
<feature type="transmembrane region" description="Helical" evidence="2">
    <location>
        <begin position="300"/>
        <end position="320"/>
    </location>
</feature>
<dbReference type="EMBL" id="ONZQ02000014">
    <property type="protein sequence ID" value="SPO05856.1"/>
    <property type="molecule type" value="Genomic_DNA"/>
</dbReference>
<feature type="transmembrane region" description="Helical" evidence="2">
    <location>
        <begin position="273"/>
        <end position="294"/>
    </location>
</feature>
<evidence type="ECO:0000256" key="1">
    <source>
        <dbReference type="SAM" id="MobiDB-lite"/>
    </source>
</evidence>
<feature type="region of interest" description="Disordered" evidence="1">
    <location>
        <begin position="37"/>
        <end position="62"/>
    </location>
</feature>
<feature type="region of interest" description="Disordered" evidence="1">
    <location>
        <begin position="202"/>
        <end position="224"/>
    </location>
</feature>
<feature type="region of interest" description="Disordered" evidence="1">
    <location>
        <begin position="1"/>
        <end position="20"/>
    </location>
</feature>
<proteinExistence type="predicted"/>
<keyword evidence="2" id="KW-1133">Transmembrane helix</keyword>
<gene>
    <name evidence="3" type="ORF">DNG_08543</name>
</gene>
<protein>
    <submittedName>
        <fullName evidence="3">Uncharacterized protein</fullName>
    </submittedName>
</protein>
<dbReference type="Proteomes" id="UP001187682">
    <property type="component" value="Unassembled WGS sequence"/>
</dbReference>
<reference evidence="3" key="1">
    <citation type="submission" date="2018-03" db="EMBL/GenBank/DDBJ databases">
        <authorList>
            <person name="Guldener U."/>
        </authorList>
    </citation>
    <scope>NUCLEOTIDE SEQUENCE</scope>
</reference>
<keyword evidence="2" id="KW-0472">Membrane</keyword>
<keyword evidence="2" id="KW-0812">Transmembrane</keyword>
<comment type="caution">
    <text evidence="3">The sequence shown here is derived from an EMBL/GenBank/DDBJ whole genome shotgun (WGS) entry which is preliminary data.</text>
</comment>
<dbReference type="AlphaFoldDB" id="A0AAE8N3R2"/>
<organism evidence="3 4">
    <name type="scientific">Cephalotrichum gorgonifer</name>
    <dbReference type="NCBI Taxonomy" id="2041049"/>
    <lineage>
        <taxon>Eukaryota</taxon>
        <taxon>Fungi</taxon>
        <taxon>Dikarya</taxon>
        <taxon>Ascomycota</taxon>
        <taxon>Pezizomycotina</taxon>
        <taxon>Sordariomycetes</taxon>
        <taxon>Hypocreomycetidae</taxon>
        <taxon>Microascales</taxon>
        <taxon>Microascaceae</taxon>
        <taxon>Cephalotrichum</taxon>
    </lineage>
</organism>
<sequence>MDLRQPIKGPIPLGQGKQGPVGRITKEVVEMYEEDQRWPTDHGTYHHRRSTREGMGSKGSVYTPTTTTTGSKLHVQMDGVNSTVHAGRVLEGLSQLHQNMCRTGKESSQTEGMVSYSWNSRSHPVDTQARGTTSTHAPASMVDVGGQPVKVRPDKVPNTYSNLPTFTYTSISQPSRLTPPPGTIDEASWLTDPVDQTRAMEKREGMGRHPGHHGEDDDGWSPRDSGDGLRRWVAEIGADFIMLGVVAMHLYLRHLHSCLDPRSELSARMRSGRVTAVDVVTVPLAVIGTFHFLFGLYQAFVYLRAVFVLVQAFWACSVLGDDFLCDM</sequence>
<evidence type="ECO:0000313" key="4">
    <source>
        <dbReference type="Proteomes" id="UP001187682"/>
    </source>
</evidence>
<accession>A0AAE8N3R2</accession>
<keyword evidence="4" id="KW-1185">Reference proteome</keyword>
<evidence type="ECO:0000313" key="3">
    <source>
        <dbReference type="EMBL" id="SPO05856.1"/>
    </source>
</evidence>
<name>A0AAE8N3R2_9PEZI</name>
<evidence type="ECO:0000256" key="2">
    <source>
        <dbReference type="SAM" id="Phobius"/>
    </source>
</evidence>